<evidence type="ECO:0000313" key="3">
    <source>
        <dbReference type="EMBL" id="UTW12951.1"/>
    </source>
</evidence>
<dbReference type="RefSeq" id="WP_255855097.1">
    <property type="nucleotide sequence ID" value="NZ_CP073347.1"/>
</dbReference>
<dbReference type="Pfam" id="PF05838">
    <property type="entry name" value="Glyco_hydro_108"/>
    <property type="match status" value="1"/>
</dbReference>
<dbReference type="SUPFAM" id="SSF53955">
    <property type="entry name" value="Lysozyme-like"/>
    <property type="match status" value="1"/>
</dbReference>
<dbReference type="EMBL" id="CP073347">
    <property type="protein sequence ID" value="UTW12951.1"/>
    <property type="molecule type" value="Genomic_DNA"/>
</dbReference>
<evidence type="ECO:0000259" key="1">
    <source>
        <dbReference type="Pfam" id="PF05838"/>
    </source>
</evidence>
<proteinExistence type="predicted"/>
<organism evidence="3 4">
    <name type="scientific">Marinobacterium rhizophilum</name>
    <dbReference type="NCBI Taxonomy" id="420402"/>
    <lineage>
        <taxon>Bacteria</taxon>
        <taxon>Pseudomonadati</taxon>
        <taxon>Pseudomonadota</taxon>
        <taxon>Gammaproteobacteria</taxon>
        <taxon>Oceanospirillales</taxon>
        <taxon>Oceanospirillaceae</taxon>
        <taxon>Marinobacterium</taxon>
    </lineage>
</organism>
<gene>
    <name evidence="3" type="ORF">KDW95_04555</name>
</gene>
<feature type="domain" description="Peptidoglycan binding" evidence="2">
    <location>
        <begin position="90"/>
        <end position="154"/>
    </location>
</feature>
<dbReference type="Gene3D" id="1.20.141.10">
    <property type="entry name" value="Chitosanase, subunit A, domain 1"/>
    <property type="match status" value="1"/>
</dbReference>
<evidence type="ECO:0000259" key="2">
    <source>
        <dbReference type="Pfam" id="PF09374"/>
    </source>
</evidence>
<protein>
    <recommendedName>
        <fullName evidence="5">Peptidoglycan binding protein</fullName>
    </recommendedName>
</protein>
<dbReference type="Pfam" id="PF09374">
    <property type="entry name" value="PG_binding_3"/>
    <property type="match status" value="1"/>
</dbReference>
<feature type="domain" description="TtsA-like Glycoside hydrolase family 108" evidence="1">
    <location>
        <begin position="17"/>
        <end position="85"/>
    </location>
</feature>
<keyword evidence="4" id="KW-1185">Reference proteome</keyword>
<dbReference type="InterPro" id="IPR018537">
    <property type="entry name" value="Peptidoglycan-bd_3"/>
</dbReference>
<dbReference type="InterPro" id="IPR023346">
    <property type="entry name" value="Lysozyme-like_dom_sf"/>
</dbReference>
<evidence type="ECO:0008006" key="5">
    <source>
        <dbReference type="Google" id="ProtNLM"/>
    </source>
</evidence>
<dbReference type="Proteomes" id="UP001058461">
    <property type="component" value="Chromosome"/>
</dbReference>
<evidence type="ECO:0000313" key="4">
    <source>
        <dbReference type="Proteomes" id="UP001058461"/>
    </source>
</evidence>
<accession>A0ABY5HPY4</accession>
<name>A0ABY5HPY4_9GAMM</name>
<reference evidence="3" key="1">
    <citation type="submission" date="2021-04" db="EMBL/GenBank/DDBJ databases">
        <title>Oceanospirillales bacteria with DddD are important DMSP degraders in coastal seawater.</title>
        <authorList>
            <person name="Liu J."/>
        </authorList>
    </citation>
    <scope>NUCLEOTIDE SEQUENCE</scope>
    <source>
        <strain evidence="3">D13-1</strain>
    </source>
</reference>
<sequence length="164" mass="18863">MAAYFEPAVNWLLGPDIEGEHSNDAADKGGDTWYGLARRWNQDMDWPPTREQAIARYRERYWDACRCDELPGTLAVLVFDAAVQHAPKDAIRFLQQAIGAYADGIIGPKTLAKAQYVDNDRLADFLSYRARYYTQLCIDDASQLTFIRGWHRRLFLLQRFALSL</sequence>
<dbReference type="InterPro" id="IPR008565">
    <property type="entry name" value="TtsA-like_GH18_dom"/>
</dbReference>